<feature type="domain" description="C2H2-type" evidence="2">
    <location>
        <begin position="878"/>
        <end position="901"/>
    </location>
</feature>
<evidence type="ECO:0000313" key="4">
    <source>
        <dbReference type="Proteomes" id="UP001610563"/>
    </source>
</evidence>
<feature type="compositionally biased region" description="Basic and acidic residues" evidence="1">
    <location>
        <begin position="320"/>
        <end position="334"/>
    </location>
</feature>
<protein>
    <recommendedName>
        <fullName evidence="2">C2H2-type domain-containing protein</fullName>
    </recommendedName>
</protein>
<gene>
    <name evidence="3" type="ORF">BJX66DRAFT_208412</name>
</gene>
<dbReference type="PANTHER" id="PTHR35391">
    <property type="entry name" value="C2H2-TYPE DOMAIN-CONTAINING PROTEIN-RELATED"/>
    <property type="match status" value="1"/>
</dbReference>
<feature type="region of interest" description="Disordered" evidence="1">
    <location>
        <begin position="1"/>
        <end position="20"/>
    </location>
</feature>
<dbReference type="Pfam" id="PF26082">
    <property type="entry name" value="zf-C2H2_AcuF"/>
    <property type="match status" value="1"/>
</dbReference>
<feature type="region of interest" description="Disordered" evidence="1">
    <location>
        <begin position="311"/>
        <end position="458"/>
    </location>
</feature>
<feature type="region of interest" description="Disordered" evidence="1">
    <location>
        <begin position="633"/>
        <end position="676"/>
    </location>
</feature>
<evidence type="ECO:0000259" key="2">
    <source>
        <dbReference type="PROSITE" id="PS00028"/>
    </source>
</evidence>
<feature type="region of interest" description="Disordered" evidence="1">
    <location>
        <begin position="904"/>
        <end position="924"/>
    </location>
</feature>
<dbReference type="Proteomes" id="UP001610563">
    <property type="component" value="Unassembled WGS sequence"/>
</dbReference>
<reference evidence="3 4" key="1">
    <citation type="submission" date="2024-07" db="EMBL/GenBank/DDBJ databases">
        <title>Section-level genome sequencing and comparative genomics of Aspergillus sections Usti and Cavernicolus.</title>
        <authorList>
            <consortium name="Lawrence Berkeley National Laboratory"/>
            <person name="Nybo J.L."/>
            <person name="Vesth T.C."/>
            <person name="Theobald S."/>
            <person name="Frisvad J.C."/>
            <person name="Larsen T.O."/>
            <person name="Kjaerboelling I."/>
            <person name="Rothschild-Mancinelli K."/>
            <person name="Lyhne E.K."/>
            <person name="Kogle M.E."/>
            <person name="Barry K."/>
            <person name="Clum A."/>
            <person name="Na H."/>
            <person name="Ledsgaard L."/>
            <person name="Lin J."/>
            <person name="Lipzen A."/>
            <person name="Kuo A."/>
            <person name="Riley R."/>
            <person name="Mondo S."/>
            <person name="Labutti K."/>
            <person name="Haridas S."/>
            <person name="Pangalinan J."/>
            <person name="Salamov A.A."/>
            <person name="Simmons B.A."/>
            <person name="Magnuson J.K."/>
            <person name="Chen J."/>
            <person name="Drula E."/>
            <person name="Henrissat B."/>
            <person name="Wiebenga A."/>
            <person name="Lubbers R.J."/>
            <person name="Gomes A.C."/>
            <person name="Makela M.R."/>
            <person name="Stajich J."/>
            <person name="Grigoriev I.V."/>
            <person name="Mortensen U.H."/>
            <person name="De Vries R.P."/>
            <person name="Baker S.E."/>
            <person name="Andersen M.R."/>
        </authorList>
    </citation>
    <scope>NUCLEOTIDE SEQUENCE [LARGE SCALE GENOMIC DNA]</scope>
    <source>
        <strain evidence="3 4">CBS 209.92</strain>
    </source>
</reference>
<organism evidence="3 4">
    <name type="scientific">Aspergillus keveii</name>
    <dbReference type="NCBI Taxonomy" id="714993"/>
    <lineage>
        <taxon>Eukaryota</taxon>
        <taxon>Fungi</taxon>
        <taxon>Dikarya</taxon>
        <taxon>Ascomycota</taxon>
        <taxon>Pezizomycotina</taxon>
        <taxon>Eurotiomycetes</taxon>
        <taxon>Eurotiomycetidae</taxon>
        <taxon>Eurotiales</taxon>
        <taxon>Aspergillaceae</taxon>
        <taxon>Aspergillus</taxon>
        <taxon>Aspergillus subgen. Nidulantes</taxon>
    </lineage>
</organism>
<feature type="compositionally biased region" description="Basic and acidic residues" evidence="1">
    <location>
        <begin position="904"/>
        <end position="917"/>
    </location>
</feature>
<feature type="compositionally biased region" description="Polar residues" evidence="1">
    <location>
        <begin position="529"/>
        <end position="544"/>
    </location>
</feature>
<dbReference type="SMART" id="SM00355">
    <property type="entry name" value="ZnF_C2H2"/>
    <property type="match status" value="3"/>
</dbReference>
<dbReference type="PANTHER" id="PTHR35391:SF3">
    <property type="entry name" value="FINGER DOMAIN PROTEIN, PUTATIVE (AFU_ORTHOLOGUE AFUA_8G04300)-RELATED"/>
    <property type="match status" value="1"/>
</dbReference>
<dbReference type="PROSITE" id="PS00028">
    <property type="entry name" value="ZINC_FINGER_C2H2_1"/>
    <property type="match status" value="1"/>
</dbReference>
<feature type="compositionally biased region" description="Polar residues" evidence="1">
    <location>
        <begin position="119"/>
        <end position="131"/>
    </location>
</feature>
<dbReference type="InterPro" id="IPR058925">
    <property type="entry name" value="zf-C2H2_AcuF"/>
</dbReference>
<feature type="region of interest" description="Disordered" evidence="1">
    <location>
        <begin position="41"/>
        <end position="76"/>
    </location>
</feature>
<feature type="compositionally biased region" description="Polar residues" evidence="1">
    <location>
        <begin position="1083"/>
        <end position="1093"/>
    </location>
</feature>
<feature type="region of interest" description="Disordered" evidence="1">
    <location>
        <begin position="496"/>
        <end position="573"/>
    </location>
</feature>
<accession>A0ABR4G518</accession>
<keyword evidence="4" id="KW-1185">Reference proteome</keyword>
<evidence type="ECO:0000313" key="3">
    <source>
        <dbReference type="EMBL" id="KAL2794086.1"/>
    </source>
</evidence>
<feature type="region of interest" description="Disordered" evidence="1">
    <location>
        <begin position="1083"/>
        <end position="1130"/>
    </location>
</feature>
<feature type="compositionally biased region" description="Basic and acidic residues" evidence="1">
    <location>
        <begin position="653"/>
        <end position="662"/>
    </location>
</feature>
<feature type="compositionally biased region" description="Low complexity" evidence="1">
    <location>
        <begin position="143"/>
        <end position="161"/>
    </location>
</feature>
<sequence length="1197" mass="132027">MSTISPQFVPSDPTERNFNHPELQNLYLSTTVDPDELDFHSSGIRLTPVNDDDRTSTRNLSMSPLDHSGNNAPTPGNIEGYATSYSELCSPDDGTWLSDISAHHSPANYMDPGAGMWPTQGSQTSAPNQFASGPPSPQGTMDPSQLLTPNPTNNPSPSSDSASIGSQRIPRSVHHPPIPRLITTPLSDSLGPHVAPQSAQAISPIVKVESYSRGDSPVRDSFPMNRRPSQSSVHLSPGGLSNGSEEDTTPEVEQRTISRARNGTWVRSGVTGNSGLAPDARVNAYIPSPNEMEFQRKLEEKNADIFSWSEAVSEANSEAGDEHPPSIRGRSERHGNRRRAKSTGDPPLTQEDYFSIKYRQGRVDIPGPGVVLREESDSSEDLTESTAPGTSAHESPAVEWNEEKWTQEASEITPPESQQAEATEPSSYQFLGSPPWRDIEHTSSPTTSRIQPVNSHQAMAEYQRRAKEIDTISRVATWGTRELDAESIRTFQMMSLSHKEKKHERKNSLLKYLPRKQGNLLKRQRQRTDLSTITQPGSEGNQGPDSKPTPSRKDSFPHRKLSLTLSPKSPSYSNTGGALIAMTRQMAAVGGKESLNVVSPGPTISNPWTSFKARGRSRSELPNKGPGLLELMTTHGGPPVPNLNYSAQPDEPEAPKQTRPEPDAAEDEDDEESDEKGLVMEFPLPRDLPQPTLDGFRAQIVQLNPRLAPSLVDRFAQEQVRRYKRLLEIKHAHAQEVTEGKCKAGKFCFAQDGQARILPPRASVQDPDAHTQFQIPGRGETDEPEVLGETNIATAQFPPGVPYPPPQVSALPAEFECTVCFNVKKFQKPSDWTKHIYEDVQPFTCTFPDCSDPKSFKRKADWVRHESERHRQLEWWECSFTDCRHKCYRKDNFVQHLVREHKLPEPKVKKSKNKESTARGPNDPITPEMQAELHHKQDVKRLWDLVDSCHHETKRKPSDEPCRFCHNVCTNWKKLTVHLAKHMEQMAIPILGLVEAKDLQSSNGATDIADPCSGQAPISHEARDFNPNLNGVADALGPSMNYTTTHGQYPSSHAGGSDPLALPYNTAATVTYLPATSMPMESTAPNPLNNFESVSPYAPHNAGLSGPSGPSELAGPQPTSVSYPPPFNTVPRLRVSNQDLRVLPEYNSYSMSPTEMQYGDPHTAAYVSGVAENHYPYHGPMGTGMPYNPGGYQGQGQ</sequence>
<feature type="compositionally biased region" description="Polar residues" evidence="1">
    <location>
        <begin position="407"/>
        <end position="430"/>
    </location>
</feature>
<feature type="compositionally biased region" description="Acidic residues" evidence="1">
    <location>
        <begin position="663"/>
        <end position="674"/>
    </location>
</feature>
<evidence type="ECO:0000256" key="1">
    <source>
        <dbReference type="SAM" id="MobiDB-lite"/>
    </source>
</evidence>
<feature type="compositionally biased region" description="Low complexity" evidence="1">
    <location>
        <begin position="562"/>
        <end position="573"/>
    </location>
</feature>
<name>A0ABR4G518_9EURO</name>
<comment type="caution">
    <text evidence="3">The sequence shown here is derived from an EMBL/GenBank/DDBJ whole genome shotgun (WGS) entry which is preliminary data.</text>
</comment>
<proteinExistence type="predicted"/>
<feature type="compositionally biased region" description="Polar residues" evidence="1">
    <location>
        <begin position="57"/>
        <end position="74"/>
    </location>
</feature>
<feature type="region of interest" description="Disordered" evidence="1">
    <location>
        <begin position="109"/>
        <end position="276"/>
    </location>
</feature>
<dbReference type="EMBL" id="JBFTWV010000049">
    <property type="protein sequence ID" value="KAL2794086.1"/>
    <property type="molecule type" value="Genomic_DNA"/>
</dbReference>
<feature type="compositionally biased region" description="Polar residues" evidence="1">
    <location>
        <begin position="442"/>
        <end position="457"/>
    </location>
</feature>
<dbReference type="InterPro" id="IPR013087">
    <property type="entry name" value="Znf_C2H2_type"/>
</dbReference>